<dbReference type="RefSeq" id="WP_013215097.1">
    <property type="nucleotide sequence ID" value="NC_014313.1"/>
</dbReference>
<dbReference type="eggNOG" id="COG1273">
    <property type="taxonomic scope" value="Bacteria"/>
</dbReference>
<keyword evidence="2" id="KW-0233">DNA recombination</keyword>
<dbReference type="GO" id="GO:0006310">
    <property type="term" value="P:DNA recombination"/>
    <property type="evidence" value="ECO:0007669"/>
    <property type="project" value="UniProtKB-KW"/>
</dbReference>
<dbReference type="OrthoDB" id="9780854at2"/>
<dbReference type="STRING" id="582899.Hden_1068"/>
<feature type="region of interest" description="Disordered" evidence="3">
    <location>
        <begin position="231"/>
        <end position="299"/>
    </location>
</feature>
<feature type="domain" description="Ku" evidence="4">
    <location>
        <begin position="56"/>
        <end position="185"/>
    </location>
</feature>
<evidence type="ECO:0000256" key="1">
    <source>
        <dbReference type="ARBA" id="ARBA00023125"/>
    </source>
</evidence>
<dbReference type="KEGG" id="hdn:Hden_1068"/>
<dbReference type="GO" id="GO:0003690">
    <property type="term" value="F:double-stranded DNA binding"/>
    <property type="evidence" value="ECO:0007669"/>
    <property type="project" value="UniProtKB-UniRule"/>
</dbReference>
<dbReference type="PIRSF" id="PIRSF006493">
    <property type="entry name" value="Prok_Ku"/>
    <property type="match status" value="1"/>
</dbReference>
<dbReference type="InterPro" id="IPR006164">
    <property type="entry name" value="DNA_bd_Ku70/Ku80"/>
</dbReference>
<dbReference type="PANTHER" id="PTHR41251:SF1">
    <property type="entry name" value="NON-HOMOLOGOUS END JOINING PROTEIN KU"/>
    <property type="match status" value="1"/>
</dbReference>
<dbReference type="SMART" id="SM00559">
    <property type="entry name" value="Ku78"/>
    <property type="match status" value="1"/>
</dbReference>
<protein>
    <recommendedName>
        <fullName evidence="2">Non-homologous end joining protein Ku</fullName>
    </recommendedName>
</protein>
<dbReference type="PANTHER" id="PTHR41251">
    <property type="entry name" value="NON-HOMOLOGOUS END JOINING PROTEIN KU"/>
    <property type="match status" value="1"/>
</dbReference>
<reference evidence="6" key="1">
    <citation type="journal article" date="2011" name="J. Bacteriol.">
        <title>Genome sequences of eight morphologically diverse alphaproteobacteria.</title>
        <authorList>
            <consortium name="US DOE Joint Genome Institute"/>
            <person name="Brown P.J."/>
            <person name="Kysela D.T."/>
            <person name="Buechlein A."/>
            <person name="Hemmerich C."/>
            <person name="Brun Y.V."/>
        </authorList>
    </citation>
    <scope>NUCLEOTIDE SEQUENCE [LARGE SCALE GENOMIC DNA]</scope>
    <source>
        <strain evidence="6">ATCC 51888 / DSM 1869 / NCIB 11706 / TK 0415</strain>
    </source>
</reference>
<dbReference type="InterPro" id="IPR009187">
    <property type="entry name" value="Prok_Ku"/>
</dbReference>
<name>D8JV66_HYPDA</name>
<keyword evidence="2" id="KW-0227">DNA damage</keyword>
<dbReference type="Pfam" id="PF02735">
    <property type="entry name" value="Ku"/>
    <property type="match status" value="1"/>
</dbReference>
<keyword evidence="6" id="KW-1185">Reference proteome</keyword>
<gene>
    <name evidence="2" type="primary">ku</name>
    <name evidence="5" type="ordered locus">Hden_1068</name>
</gene>
<dbReference type="Proteomes" id="UP000002033">
    <property type="component" value="Chromosome"/>
</dbReference>
<comment type="subunit">
    <text evidence="2">Homodimer. Interacts with LigD.</text>
</comment>
<comment type="similarity">
    <text evidence="2">Belongs to the prokaryotic Ku family.</text>
</comment>
<evidence type="ECO:0000256" key="3">
    <source>
        <dbReference type="SAM" id="MobiDB-lite"/>
    </source>
</evidence>
<evidence type="ECO:0000313" key="6">
    <source>
        <dbReference type="Proteomes" id="UP000002033"/>
    </source>
</evidence>
<dbReference type="AlphaFoldDB" id="D8JV66"/>
<evidence type="ECO:0000256" key="2">
    <source>
        <dbReference type="HAMAP-Rule" id="MF_01875"/>
    </source>
</evidence>
<keyword evidence="1 2" id="KW-0238">DNA-binding</keyword>
<dbReference type="HOGENOM" id="CLU_048975_0_0_5"/>
<dbReference type="NCBIfam" id="TIGR02772">
    <property type="entry name" value="Ku_bact"/>
    <property type="match status" value="1"/>
</dbReference>
<dbReference type="Gene3D" id="2.40.290.10">
    <property type="match status" value="1"/>
</dbReference>
<dbReference type="EMBL" id="CP002083">
    <property type="protein sequence ID" value="ADJ22882.1"/>
    <property type="molecule type" value="Genomic_DNA"/>
</dbReference>
<dbReference type="SUPFAM" id="SSF100939">
    <property type="entry name" value="SPOC domain-like"/>
    <property type="match status" value="1"/>
</dbReference>
<proteinExistence type="inferred from homology"/>
<dbReference type="GO" id="GO:0006303">
    <property type="term" value="P:double-strand break repair via nonhomologous end joining"/>
    <property type="evidence" value="ECO:0007669"/>
    <property type="project" value="UniProtKB-UniRule"/>
</dbReference>
<dbReference type="CDD" id="cd00789">
    <property type="entry name" value="KU_like"/>
    <property type="match status" value="1"/>
</dbReference>
<dbReference type="HAMAP" id="MF_01875">
    <property type="entry name" value="Prokaryotic_Ku"/>
    <property type="match status" value="1"/>
</dbReference>
<evidence type="ECO:0000313" key="5">
    <source>
        <dbReference type="EMBL" id="ADJ22882.1"/>
    </source>
</evidence>
<feature type="compositionally biased region" description="Basic residues" evidence="3">
    <location>
        <begin position="286"/>
        <end position="299"/>
    </location>
</feature>
<organism evidence="5 6">
    <name type="scientific">Hyphomicrobium denitrificans (strain ATCC 51888 / DSM 1869 / NCIMB 11706 / TK 0415)</name>
    <dbReference type="NCBI Taxonomy" id="582899"/>
    <lineage>
        <taxon>Bacteria</taxon>
        <taxon>Pseudomonadati</taxon>
        <taxon>Pseudomonadota</taxon>
        <taxon>Alphaproteobacteria</taxon>
        <taxon>Hyphomicrobiales</taxon>
        <taxon>Hyphomicrobiaceae</taxon>
        <taxon>Hyphomicrobium</taxon>
    </lineage>
</organism>
<dbReference type="InterPro" id="IPR016194">
    <property type="entry name" value="SPOC-like_C_dom_sf"/>
</dbReference>
<accession>D8JV66</accession>
<keyword evidence="2" id="KW-0234">DNA repair</keyword>
<comment type="function">
    <text evidence="2">With LigD forms a non-homologous end joining (NHEJ) DNA repair enzyme, which repairs dsDNA breaks with reduced fidelity. Binds linear dsDNA with 5'- and 3'- overhangs but not closed circular dsDNA nor ssDNA. Recruits and stimulates the ligase activity of LigD.</text>
</comment>
<sequence length="299" mass="33428">MATARSFWKGHLRLALVTIPIRLVSATSSEDKIALHQVDRKSKQRIRYQKVAGETGKVVPQSDIVQGYELDDGSYVLFEPDELDKLKLSTRHTIELTEFVDACSIDPLYFDNPYYVLPDGDVAEEGYRIIRDALKESKKFGVGQLTMRGRENLIAMKPSGDGLMIETLRYANEVRDADDVFSEISNGKLRPELIEMAKQLIKERTRKFEPGDFKNHYAEALRNLVKEKVEGGESTEVGGGDERPVGGTVIDFMDALRRSTGKAPAKSGRPSAKTAASQQKREPAKRSKPKPKSKTRARG</sequence>
<evidence type="ECO:0000259" key="4">
    <source>
        <dbReference type="SMART" id="SM00559"/>
    </source>
</evidence>